<reference evidence="1 2" key="1">
    <citation type="submission" date="2017-12" db="EMBL/GenBank/DDBJ databases">
        <title>Comparative genomics of Botrytis spp.</title>
        <authorList>
            <person name="Valero-Jimenez C.A."/>
            <person name="Tapia P."/>
            <person name="Veloso J."/>
            <person name="Silva-Moreno E."/>
            <person name="Staats M."/>
            <person name="Valdes J.H."/>
            <person name="Van Kan J.A.L."/>
        </authorList>
    </citation>
    <scope>NUCLEOTIDE SEQUENCE [LARGE SCALE GENOMIC DNA]</scope>
    <source>
        <strain evidence="1 2">MUCL3349</strain>
    </source>
</reference>
<comment type="caution">
    <text evidence="1">The sequence shown here is derived from an EMBL/GenBank/DDBJ whole genome shotgun (WGS) entry which is preliminary data.</text>
</comment>
<gene>
    <name evidence="1" type="ORF">BPOR_0006g00040</name>
</gene>
<sequence length="94" mass="10896">MKMVADANPPELWNQSQNGETFRQQFPEYLRRTVKGIQNNSKALKPPPQSVTDLAQSAVRSFEDARDLCLISQHHLGRFYEQLRRLKPDHGYVT</sequence>
<dbReference type="EMBL" id="PQXO01000006">
    <property type="protein sequence ID" value="TGO92264.1"/>
    <property type="molecule type" value="Genomic_DNA"/>
</dbReference>
<dbReference type="Proteomes" id="UP000297280">
    <property type="component" value="Unassembled WGS sequence"/>
</dbReference>
<organism evidence="1 2">
    <name type="scientific">Botrytis porri</name>
    <dbReference type="NCBI Taxonomy" id="87229"/>
    <lineage>
        <taxon>Eukaryota</taxon>
        <taxon>Fungi</taxon>
        <taxon>Dikarya</taxon>
        <taxon>Ascomycota</taxon>
        <taxon>Pezizomycotina</taxon>
        <taxon>Leotiomycetes</taxon>
        <taxon>Helotiales</taxon>
        <taxon>Sclerotiniaceae</taxon>
        <taxon>Botrytis</taxon>
    </lineage>
</organism>
<accession>A0A4Z1L5Z2</accession>
<protein>
    <submittedName>
        <fullName evidence="1">Uncharacterized protein</fullName>
    </submittedName>
</protein>
<evidence type="ECO:0000313" key="1">
    <source>
        <dbReference type="EMBL" id="TGO92264.1"/>
    </source>
</evidence>
<evidence type="ECO:0000313" key="2">
    <source>
        <dbReference type="Proteomes" id="UP000297280"/>
    </source>
</evidence>
<proteinExistence type="predicted"/>
<dbReference type="AlphaFoldDB" id="A0A4Z1L5Z2"/>
<keyword evidence="2" id="KW-1185">Reference proteome</keyword>
<name>A0A4Z1L5Z2_9HELO</name>